<sequence>MPYFERPVARARQAKATELVERLVAEGRVRHAEPNDDEVAEWRRVVYYAKRHGVER</sequence>
<comment type="caution">
    <text evidence="1">The sequence shown here is derived from an EMBL/GenBank/DDBJ whole genome shotgun (WGS) entry which is preliminary data.</text>
</comment>
<dbReference type="EMBL" id="JACEHE010000026">
    <property type="protein sequence ID" value="MBA2950218.1"/>
    <property type="molecule type" value="Genomic_DNA"/>
</dbReference>
<dbReference type="RefSeq" id="WP_181661151.1">
    <property type="nucleotide sequence ID" value="NZ_JACEHE010000026.1"/>
</dbReference>
<name>A0A7W0DSY6_9ACTN</name>
<organism evidence="1 2">
    <name type="scientific">Streptomyces himalayensis subsp. himalayensis</name>
    <dbReference type="NCBI Taxonomy" id="2756131"/>
    <lineage>
        <taxon>Bacteria</taxon>
        <taxon>Bacillati</taxon>
        <taxon>Actinomycetota</taxon>
        <taxon>Actinomycetes</taxon>
        <taxon>Kitasatosporales</taxon>
        <taxon>Streptomycetaceae</taxon>
        <taxon>Streptomyces</taxon>
        <taxon>Streptomyces himalayensis</taxon>
    </lineage>
</organism>
<reference evidence="1 2" key="1">
    <citation type="submission" date="2020-07" db="EMBL/GenBank/DDBJ databases">
        <title>Streptomyces isolated from Indian soil.</title>
        <authorList>
            <person name="Mandal S."/>
            <person name="Maiti P.K."/>
        </authorList>
    </citation>
    <scope>NUCLEOTIDE SEQUENCE [LARGE SCALE GENOMIC DNA]</scope>
    <source>
        <strain evidence="1 2">PSKA28</strain>
    </source>
</reference>
<evidence type="ECO:0000313" key="2">
    <source>
        <dbReference type="Proteomes" id="UP000545761"/>
    </source>
</evidence>
<accession>A0A7W0DSY6</accession>
<proteinExistence type="predicted"/>
<dbReference type="Proteomes" id="UP000545761">
    <property type="component" value="Unassembled WGS sequence"/>
</dbReference>
<dbReference type="AlphaFoldDB" id="A0A7W0DSY6"/>
<evidence type="ECO:0000313" key="1">
    <source>
        <dbReference type="EMBL" id="MBA2950218.1"/>
    </source>
</evidence>
<gene>
    <name evidence="1" type="ORF">H1D24_31595</name>
</gene>
<protein>
    <submittedName>
        <fullName evidence="1">Uncharacterized protein</fullName>
    </submittedName>
</protein>